<comment type="caution">
    <text evidence="1">The sequence shown here is derived from an EMBL/GenBank/DDBJ whole genome shotgun (WGS) entry which is preliminary data.</text>
</comment>
<sequence>MFQPLSEPLQPGIRFLCDPIPAPPTAHLTVHLPQGQQYGLTTFLTCHTSRLEPAFLPEV</sequence>
<evidence type="ECO:0000313" key="1">
    <source>
        <dbReference type="EMBL" id="TRZ57345.1"/>
    </source>
</evidence>
<accession>A0ABY3CXL5</accession>
<proteinExistence type="predicted"/>
<dbReference type="Proteomes" id="UP001165882">
    <property type="component" value="Unassembled WGS sequence"/>
</dbReference>
<protein>
    <submittedName>
        <fullName evidence="1">Uncharacterized protein</fullName>
    </submittedName>
</protein>
<name>A0ABY3CXL5_9PSED</name>
<gene>
    <name evidence="1" type="ORF">DZA28_29690</name>
</gene>
<keyword evidence="2" id="KW-1185">Reference proteome</keyword>
<organism evidence="1 2">
    <name type="scientific">Pseudomonas alloputida</name>
    <dbReference type="NCBI Taxonomy" id="1940621"/>
    <lineage>
        <taxon>Bacteria</taxon>
        <taxon>Pseudomonadati</taxon>
        <taxon>Pseudomonadota</taxon>
        <taxon>Gammaproteobacteria</taxon>
        <taxon>Pseudomonadales</taxon>
        <taxon>Pseudomonadaceae</taxon>
        <taxon>Pseudomonas</taxon>
    </lineage>
</organism>
<dbReference type="EMBL" id="QWEF01000010">
    <property type="protein sequence ID" value="TRZ57345.1"/>
    <property type="molecule type" value="Genomic_DNA"/>
</dbReference>
<evidence type="ECO:0000313" key="2">
    <source>
        <dbReference type="Proteomes" id="UP001165882"/>
    </source>
</evidence>
<reference evidence="1 2" key="1">
    <citation type="journal article" date="2019" name="Biocontrol Sci. Technol.">
        <title>Pseudomonas putida strain B2017 produced as technical grade active ingredient controls fungal and bacterial crop diseases.</title>
        <authorList>
            <person name="Oliver C."/>
            <person name="Hernandez I."/>
            <person name="Caminal M."/>
            <person name="Lara J.M."/>
            <person name="Fernandez C."/>
        </authorList>
    </citation>
    <scope>NUCLEOTIDE SEQUENCE [LARGE SCALE GENOMIC DNA]</scope>
    <source>
        <strain evidence="1 2">B2017</strain>
    </source>
</reference>